<keyword evidence="5" id="KW-0375">Hydrogen ion transport</keyword>
<dbReference type="RefSeq" id="WP_085772090.1">
    <property type="nucleotide sequence ID" value="NZ_AP027149.1"/>
</dbReference>
<proteinExistence type="inferred from homology"/>
<evidence type="ECO:0000256" key="8">
    <source>
        <dbReference type="ARBA" id="ARBA00023196"/>
    </source>
</evidence>
<reference evidence="11 12" key="1">
    <citation type="submission" date="2017-02" db="EMBL/GenBank/DDBJ databases">
        <authorList>
            <person name="Peterson S.W."/>
        </authorList>
    </citation>
    <scope>NUCLEOTIDE SEQUENCE [LARGE SCALE GENOMIC DNA]</scope>
    <source>
        <strain evidence="11 12">S285</strain>
    </source>
</reference>
<evidence type="ECO:0000256" key="7">
    <source>
        <dbReference type="ARBA" id="ARBA00023136"/>
    </source>
</evidence>
<evidence type="ECO:0000256" key="1">
    <source>
        <dbReference type="ARBA" id="ARBA00003456"/>
    </source>
</evidence>
<comment type="function">
    <text evidence="1">Produces ATP from ADP in the presence of a proton gradient across the membrane. The gamma chain is believed to be important in regulating ATPase activity and the flow of protons through the CF(0) complex.</text>
</comment>
<dbReference type="InterPro" id="IPR035968">
    <property type="entry name" value="ATP_synth_F1_ATPase_gsu"/>
</dbReference>
<accession>A0A1W6MWK8</accession>
<dbReference type="Pfam" id="PF00231">
    <property type="entry name" value="ATP-synt"/>
    <property type="match status" value="1"/>
</dbReference>
<evidence type="ECO:0000256" key="3">
    <source>
        <dbReference type="ARBA" id="ARBA00007681"/>
    </source>
</evidence>
<keyword evidence="8" id="KW-0139">CF(1)</keyword>
<evidence type="ECO:0000256" key="6">
    <source>
        <dbReference type="ARBA" id="ARBA00023065"/>
    </source>
</evidence>
<dbReference type="OrthoDB" id="6169121at2"/>
<organism evidence="11 12">
    <name type="scientific">Methylocystis bryophila</name>
    <dbReference type="NCBI Taxonomy" id="655015"/>
    <lineage>
        <taxon>Bacteria</taxon>
        <taxon>Pseudomonadati</taxon>
        <taxon>Pseudomonadota</taxon>
        <taxon>Alphaproteobacteria</taxon>
        <taxon>Hyphomicrobiales</taxon>
        <taxon>Methylocystaceae</taxon>
        <taxon>Methylocystis</taxon>
    </lineage>
</organism>
<sequence>MSERLSDIRAHIVATRQLETVITAMRGVAAARAREAQARLEGVRAYAGALGEAIGAALSLELGEREESIASPGKPSAGHILLAFCSAQGFVGAFNERILAAVRKSLAASQNERMALYIVGERGAALAEEQGLGLAWTTAMAAHVDEAPALADRVAGALYDRISANQAGRVTLIHGAPDGGAGLTIVERQLIPFELSRFPPSRRSPPLVNLPKPALVESLAQEYVFAELCAAATLSFAAENEARMQAMIAARSNVQKSLQELEARHRRQRQAEITEEIIELVRSAPR</sequence>
<keyword evidence="4" id="KW-0813">Transport</keyword>
<dbReference type="PANTHER" id="PTHR11693:SF22">
    <property type="entry name" value="ATP SYNTHASE SUBUNIT GAMMA, MITOCHONDRIAL"/>
    <property type="match status" value="1"/>
</dbReference>
<dbReference type="InterPro" id="IPR000131">
    <property type="entry name" value="ATP_synth_F1_gsu"/>
</dbReference>
<evidence type="ECO:0000256" key="4">
    <source>
        <dbReference type="ARBA" id="ARBA00022448"/>
    </source>
</evidence>
<dbReference type="Proteomes" id="UP000193978">
    <property type="component" value="Chromosome"/>
</dbReference>
<comment type="similarity">
    <text evidence="3">Belongs to the ATPase gamma chain family.</text>
</comment>
<keyword evidence="10" id="KW-0175">Coiled coil</keyword>
<evidence type="ECO:0000256" key="2">
    <source>
        <dbReference type="ARBA" id="ARBA00004170"/>
    </source>
</evidence>
<keyword evidence="7" id="KW-0472">Membrane</keyword>
<dbReference type="Gene3D" id="3.40.1380.10">
    <property type="match status" value="1"/>
</dbReference>
<dbReference type="GO" id="GO:0046933">
    <property type="term" value="F:proton-transporting ATP synthase activity, rotational mechanism"/>
    <property type="evidence" value="ECO:0007669"/>
    <property type="project" value="InterPro"/>
</dbReference>
<evidence type="ECO:0000313" key="11">
    <source>
        <dbReference type="EMBL" id="ARN81973.1"/>
    </source>
</evidence>
<evidence type="ECO:0000256" key="9">
    <source>
        <dbReference type="ARBA" id="ARBA00023310"/>
    </source>
</evidence>
<keyword evidence="9" id="KW-0066">ATP synthesis</keyword>
<dbReference type="AlphaFoldDB" id="A0A1W6MWK8"/>
<dbReference type="SUPFAM" id="SSF52943">
    <property type="entry name" value="ATP synthase (F1-ATPase), gamma subunit"/>
    <property type="match status" value="1"/>
</dbReference>
<dbReference type="GO" id="GO:0045259">
    <property type="term" value="C:proton-transporting ATP synthase complex"/>
    <property type="evidence" value="ECO:0007669"/>
    <property type="project" value="UniProtKB-KW"/>
</dbReference>
<dbReference type="STRING" id="655015.B1812_13760"/>
<protein>
    <submittedName>
        <fullName evidence="11">H(+)-transporting ATPase</fullName>
    </submittedName>
</protein>
<evidence type="ECO:0000256" key="10">
    <source>
        <dbReference type="SAM" id="Coils"/>
    </source>
</evidence>
<name>A0A1W6MWK8_9HYPH</name>
<dbReference type="Gene3D" id="1.10.287.80">
    <property type="entry name" value="ATP synthase, gamma subunit, helix hairpin domain"/>
    <property type="match status" value="1"/>
</dbReference>
<dbReference type="KEGG" id="mbry:B1812_13760"/>
<keyword evidence="12" id="KW-1185">Reference proteome</keyword>
<evidence type="ECO:0000256" key="5">
    <source>
        <dbReference type="ARBA" id="ARBA00022781"/>
    </source>
</evidence>
<dbReference type="EMBL" id="CP019948">
    <property type="protein sequence ID" value="ARN81973.1"/>
    <property type="molecule type" value="Genomic_DNA"/>
</dbReference>
<feature type="coiled-coil region" evidence="10">
    <location>
        <begin position="244"/>
        <end position="271"/>
    </location>
</feature>
<comment type="subcellular location">
    <subcellularLocation>
        <location evidence="2">Membrane</location>
        <topology evidence="2">Peripheral membrane protein</topology>
    </subcellularLocation>
</comment>
<dbReference type="PRINTS" id="PR00126">
    <property type="entry name" value="ATPASEGAMMA"/>
</dbReference>
<gene>
    <name evidence="11" type="ORF">B1812_13760</name>
</gene>
<dbReference type="PANTHER" id="PTHR11693">
    <property type="entry name" value="ATP SYNTHASE GAMMA CHAIN"/>
    <property type="match status" value="1"/>
</dbReference>
<keyword evidence="6" id="KW-0406">Ion transport</keyword>
<evidence type="ECO:0000313" key="12">
    <source>
        <dbReference type="Proteomes" id="UP000193978"/>
    </source>
</evidence>